<dbReference type="OrthoDB" id="9796186at2"/>
<dbReference type="GO" id="GO:0000976">
    <property type="term" value="F:transcription cis-regulatory region binding"/>
    <property type="evidence" value="ECO:0007669"/>
    <property type="project" value="TreeGrafter"/>
</dbReference>
<dbReference type="InterPro" id="IPR001387">
    <property type="entry name" value="Cro/C1-type_HTH"/>
</dbReference>
<dbReference type="PANTHER" id="PTHR30146:SF95">
    <property type="entry name" value="RIBOSE OPERON REPRESSOR"/>
    <property type="match status" value="1"/>
</dbReference>
<dbReference type="InterPro" id="IPR000843">
    <property type="entry name" value="HTH_LacI"/>
</dbReference>
<sequence length="337" mass="37251">MATIRDVAKLSGVSVATISRVINKNGYVTPETEIKVINAINQLNYSPNAVARGLARKKTNTIALVLPDITNPFFSELARAVEDAAKHYGYTLNLCNSDNEESKEKAYFDILKDRYVDGIIIASDTSAYRRHYLKNSKIPLVTIDQTPRNESSVIVTSKNIKGAKLAVRHLFEIGCKKIAHIYGPLEYKPSLDRLRGYEQAVKSQEWYSSSLTVQGNFKIESGIEAVKTLLERHPDIDGIFAGNDLMAIGALKGLLKMGKKVPEDVAICGFDNINLTEIMEPEITTVAQSIYGMGTLAVELLMKKIGESPVEADDNIHLHELDVTLIQRGSTQRGVKK</sequence>
<evidence type="ECO:0000256" key="1">
    <source>
        <dbReference type="ARBA" id="ARBA00022491"/>
    </source>
</evidence>
<dbReference type="PRINTS" id="PR00036">
    <property type="entry name" value="HTHLACI"/>
</dbReference>
<evidence type="ECO:0000256" key="3">
    <source>
        <dbReference type="ARBA" id="ARBA00023125"/>
    </source>
</evidence>
<dbReference type="PATRIC" id="fig|1268072.3.peg.2832"/>
<reference evidence="7 8" key="1">
    <citation type="journal article" date="2014" name="PLoS Genet.">
        <title>Comparative Genomic Analysis of N2-Fixing and Non-N2-Fixing Paenibacillus spp.: Organization, Evolution and Expression of the Nitrogen Fixation Genes.</title>
        <authorList>
            <person name="Xie J.B."/>
            <person name="Du Z."/>
            <person name="Bai L."/>
            <person name="Tian C."/>
            <person name="Zhang Y."/>
            <person name="Xie J.Y."/>
            <person name="Wang T."/>
            <person name="Liu X."/>
            <person name="Chen X."/>
            <person name="Cheng Q."/>
            <person name="Chen S."/>
            <person name="Li J."/>
        </authorList>
    </citation>
    <scope>NUCLEOTIDE SEQUENCE [LARGE SCALE GENOMIC DNA]</scope>
    <source>
        <strain evidence="7 8">T27</strain>
    </source>
</reference>
<evidence type="ECO:0000259" key="6">
    <source>
        <dbReference type="PROSITE" id="PS50943"/>
    </source>
</evidence>
<dbReference type="InterPro" id="IPR010982">
    <property type="entry name" value="Lambda_DNA-bd_dom_sf"/>
</dbReference>
<dbReference type="AlphaFoldDB" id="X4ZZQ5"/>
<feature type="domain" description="HTH cro/C1-type" evidence="6">
    <location>
        <begin position="3"/>
        <end position="46"/>
    </location>
</feature>
<dbReference type="PROSITE" id="PS50932">
    <property type="entry name" value="HTH_LACI_2"/>
    <property type="match status" value="1"/>
</dbReference>
<proteinExistence type="predicted"/>
<dbReference type="PANTHER" id="PTHR30146">
    <property type="entry name" value="LACI-RELATED TRANSCRIPTIONAL REPRESSOR"/>
    <property type="match status" value="1"/>
</dbReference>
<dbReference type="Pfam" id="PF00532">
    <property type="entry name" value="Peripla_BP_1"/>
    <property type="match status" value="1"/>
</dbReference>
<keyword evidence="2" id="KW-0805">Transcription regulation</keyword>
<dbReference type="SUPFAM" id="SSF47413">
    <property type="entry name" value="lambda repressor-like DNA-binding domains"/>
    <property type="match status" value="1"/>
</dbReference>
<dbReference type="RefSeq" id="WP_025335160.1">
    <property type="nucleotide sequence ID" value="NZ_CP004078.1"/>
</dbReference>
<feature type="domain" description="HTH lacI-type" evidence="5">
    <location>
        <begin position="2"/>
        <end position="56"/>
    </location>
</feature>
<evidence type="ECO:0000313" key="7">
    <source>
        <dbReference type="EMBL" id="AHV97653.1"/>
    </source>
</evidence>
<dbReference type="PROSITE" id="PS00356">
    <property type="entry name" value="HTH_LACI_1"/>
    <property type="match status" value="1"/>
</dbReference>
<dbReference type="Pfam" id="PF00356">
    <property type="entry name" value="LacI"/>
    <property type="match status" value="1"/>
</dbReference>
<dbReference type="CDD" id="cd06291">
    <property type="entry name" value="PBP1_Qymf-like"/>
    <property type="match status" value="1"/>
</dbReference>
<name>X4ZZQ5_9BACL</name>
<dbReference type="Proteomes" id="UP000019772">
    <property type="component" value="Chromosome"/>
</dbReference>
<keyword evidence="1" id="KW-0678">Repressor</keyword>
<dbReference type="PROSITE" id="PS50943">
    <property type="entry name" value="HTH_CROC1"/>
    <property type="match status" value="1"/>
</dbReference>
<dbReference type="KEGG" id="psab:PSAB_13685"/>
<evidence type="ECO:0000259" key="5">
    <source>
        <dbReference type="PROSITE" id="PS50932"/>
    </source>
</evidence>
<dbReference type="SUPFAM" id="SSF53822">
    <property type="entry name" value="Periplasmic binding protein-like I"/>
    <property type="match status" value="1"/>
</dbReference>
<dbReference type="InterPro" id="IPR001761">
    <property type="entry name" value="Peripla_BP/Lac1_sug-bd_dom"/>
</dbReference>
<evidence type="ECO:0000256" key="4">
    <source>
        <dbReference type="ARBA" id="ARBA00023163"/>
    </source>
</evidence>
<dbReference type="SMART" id="SM00354">
    <property type="entry name" value="HTH_LACI"/>
    <property type="match status" value="1"/>
</dbReference>
<protein>
    <submittedName>
        <fullName evidence="7">Transcriptional regulator</fullName>
    </submittedName>
</protein>
<organism evidence="7 8">
    <name type="scientific">Paenibacillus sabinae T27</name>
    <dbReference type="NCBI Taxonomy" id="1268072"/>
    <lineage>
        <taxon>Bacteria</taxon>
        <taxon>Bacillati</taxon>
        <taxon>Bacillota</taxon>
        <taxon>Bacilli</taxon>
        <taxon>Bacillales</taxon>
        <taxon>Paenibacillaceae</taxon>
        <taxon>Paenibacillus</taxon>
    </lineage>
</organism>
<gene>
    <name evidence="7" type="ORF">PSAB_13685</name>
</gene>
<dbReference type="Gene3D" id="1.10.260.40">
    <property type="entry name" value="lambda repressor-like DNA-binding domains"/>
    <property type="match status" value="1"/>
</dbReference>
<keyword evidence="3" id="KW-0238">DNA-binding</keyword>
<dbReference type="HOGENOM" id="CLU_037628_6_0_9"/>
<dbReference type="EMBL" id="CP004078">
    <property type="protein sequence ID" value="AHV97653.1"/>
    <property type="molecule type" value="Genomic_DNA"/>
</dbReference>
<dbReference type="InterPro" id="IPR028082">
    <property type="entry name" value="Peripla_BP_I"/>
</dbReference>
<dbReference type="eggNOG" id="COG1609">
    <property type="taxonomic scope" value="Bacteria"/>
</dbReference>
<evidence type="ECO:0000256" key="2">
    <source>
        <dbReference type="ARBA" id="ARBA00023015"/>
    </source>
</evidence>
<dbReference type="STRING" id="1268072.PSAB_13685"/>
<dbReference type="Gene3D" id="3.40.50.2300">
    <property type="match status" value="2"/>
</dbReference>
<keyword evidence="4" id="KW-0804">Transcription</keyword>
<accession>X4ZZQ5</accession>
<keyword evidence="8" id="KW-1185">Reference proteome</keyword>
<dbReference type="GO" id="GO:0003700">
    <property type="term" value="F:DNA-binding transcription factor activity"/>
    <property type="evidence" value="ECO:0007669"/>
    <property type="project" value="TreeGrafter"/>
</dbReference>
<evidence type="ECO:0000313" key="8">
    <source>
        <dbReference type="Proteomes" id="UP000019772"/>
    </source>
</evidence>
<dbReference type="CDD" id="cd01392">
    <property type="entry name" value="HTH_LacI"/>
    <property type="match status" value="1"/>
</dbReference>